<dbReference type="Pfam" id="PF10281">
    <property type="entry name" value="Ish1"/>
    <property type="match status" value="1"/>
</dbReference>
<keyword evidence="3" id="KW-1185">Reference proteome</keyword>
<keyword evidence="1" id="KW-0812">Transmembrane</keyword>
<accession>A0A448YNH1</accession>
<sequence>MTYFALSAKQRRNVSIATLSTIAVIGIASIVFKTYPHLKPSFLCGHADDKPAEDSQLSDSTVVVDKKINEWTDEELKTFLKEKEVTVPESATHSDLVALAEQIQSQ</sequence>
<evidence type="ECO:0000256" key="1">
    <source>
        <dbReference type="SAM" id="Phobius"/>
    </source>
</evidence>
<dbReference type="OrthoDB" id="2527403at2759"/>
<keyword evidence="1" id="KW-1133">Transmembrane helix</keyword>
<dbReference type="AlphaFoldDB" id="A0A448YNH1"/>
<dbReference type="EMBL" id="CAACVR010000023">
    <property type="protein sequence ID" value="VEU22484.1"/>
    <property type="molecule type" value="Genomic_DNA"/>
</dbReference>
<organism evidence="2 3">
    <name type="scientific">Brettanomyces naardenensis</name>
    <name type="common">Yeast</name>
    <dbReference type="NCBI Taxonomy" id="13370"/>
    <lineage>
        <taxon>Eukaryota</taxon>
        <taxon>Fungi</taxon>
        <taxon>Dikarya</taxon>
        <taxon>Ascomycota</taxon>
        <taxon>Saccharomycotina</taxon>
        <taxon>Pichiomycetes</taxon>
        <taxon>Pichiales</taxon>
        <taxon>Pichiaceae</taxon>
        <taxon>Brettanomyces</taxon>
    </lineage>
</organism>
<reference evidence="2 3" key="1">
    <citation type="submission" date="2018-12" db="EMBL/GenBank/DDBJ databases">
        <authorList>
            <person name="Tiukova I."/>
            <person name="Dainat J."/>
        </authorList>
    </citation>
    <scope>NUCLEOTIDE SEQUENCE [LARGE SCALE GENOMIC DNA]</scope>
</reference>
<protein>
    <submittedName>
        <fullName evidence="2">DEKNAAE103418</fullName>
    </submittedName>
</protein>
<gene>
    <name evidence="2" type="ORF">BRENAR_LOCUS3215</name>
</gene>
<dbReference type="Proteomes" id="UP000290900">
    <property type="component" value="Unassembled WGS sequence"/>
</dbReference>
<name>A0A448YNH1_BRENA</name>
<evidence type="ECO:0000313" key="2">
    <source>
        <dbReference type="EMBL" id="VEU22484.1"/>
    </source>
</evidence>
<keyword evidence="1" id="KW-0472">Membrane</keyword>
<evidence type="ECO:0000313" key="3">
    <source>
        <dbReference type="Proteomes" id="UP000290900"/>
    </source>
</evidence>
<dbReference type="InterPro" id="IPR018803">
    <property type="entry name" value="Ish1/Msc1-like"/>
</dbReference>
<feature type="transmembrane region" description="Helical" evidence="1">
    <location>
        <begin position="12"/>
        <end position="32"/>
    </location>
</feature>
<proteinExistence type="predicted"/>
<dbReference type="InParanoid" id="A0A448YNH1"/>